<proteinExistence type="predicted"/>
<dbReference type="Proteomes" id="UP000287651">
    <property type="component" value="Unassembled WGS sequence"/>
</dbReference>
<evidence type="ECO:0000313" key="2">
    <source>
        <dbReference type="EMBL" id="RRT46954.1"/>
    </source>
</evidence>
<sequence length="82" mass="9071">MRTSDGEAKSSLASSGCRTPLPNSTTTAPSYQMQDELFNAPHWAYISKSGSRGSRAGHGSHNQSLHRRFNCSPHYGARWNFE</sequence>
<evidence type="ECO:0000313" key="3">
    <source>
        <dbReference type="Proteomes" id="UP000287651"/>
    </source>
</evidence>
<organism evidence="2 3">
    <name type="scientific">Ensete ventricosum</name>
    <name type="common">Abyssinian banana</name>
    <name type="synonym">Musa ensete</name>
    <dbReference type="NCBI Taxonomy" id="4639"/>
    <lineage>
        <taxon>Eukaryota</taxon>
        <taxon>Viridiplantae</taxon>
        <taxon>Streptophyta</taxon>
        <taxon>Embryophyta</taxon>
        <taxon>Tracheophyta</taxon>
        <taxon>Spermatophyta</taxon>
        <taxon>Magnoliopsida</taxon>
        <taxon>Liliopsida</taxon>
        <taxon>Zingiberales</taxon>
        <taxon>Musaceae</taxon>
        <taxon>Ensete</taxon>
    </lineage>
</organism>
<protein>
    <submittedName>
        <fullName evidence="2">Uncharacterized protein</fullName>
    </submittedName>
</protein>
<accession>A0A426Y5H2</accession>
<feature type="compositionally biased region" description="Polar residues" evidence="1">
    <location>
        <begin position="11"/>
        <end position="31"/>
    </location>
</feature>
<feature type="region of interest" description="Disordered" evidence="1">
    <location>
        <begin position="1"/>
        <end position="31"/>
    </location>
</feature>
<dbReference type="AlphaFoldDB" id="A0A426Y5H2"/>
<evidence type="ECO:0000256" key="1">
    <source>
        <dbReference type="SAM" id="MobiDB-lite"/>
    </source>
</evidence>
<comment type="caution">
    <text evidence="2">The sequence shown here is derived from an EMBL/GenBank/DDBJ whole genome shotgun (WGS) entry which is preliminary data.</text>
</comment>
<dbReference type="EMBL" id="AMZH03014845">
    <property type="protein sequence ID" value="RRT46954.1"/>
    <property type="molecule type" value="Genomic_DNA"/>
</dbReference>
<name>A0A426Y5H2_ENSVE</name>
<gene>
    <name evidence="2" type="ORF">B296_00036211</name>
</gene>
<reference evidence="2 3" key="1">
    <citation type="journal article" date="2014" name="Agronomy (Basel)">
        <title>A Draft Genome Sequence for Ensete ventricosum, the Drought-Tolerant Tree Against Hunger.</title>
        <authorList>
            <person name="Harrison J."/>
            <person name="Moore K.A."/>
            <person name="Paszkiewicz K."/>
            <person name="Jones T."/>
            <person name="Grant M."/>
            <person name="Ambacheew D."/>
            <person name="Muzemil S."/>
            <person name="Studholme D.J."/>
        </authorList>
    </citation>
    <scope>NUCLEOTIDE SEQUENCE [LARGE SCALE GENOMIC DNA]</scope>
</reference>